<evidence type="ECO:0000313" key="2">
    <source>
        <dbReference type="Proteomes" id="UP000293045"/>
    </source>
</evidence>
<name>A0A4Q9LIN6_9MICR</name>
<dbReference type="VEuPathDB" id="MicrosporidiaDB:CWI39_0232p0020"/>
<dbReference type="AlphaFoldDB" id="A0A4Q9LIN6"/>
<evidence type="ECO:0000313" key="1">
    <source>
        <dbReference type="EMBL" id="TBU08049.1"/>
    </source>
</evidence>
<reference evidence="1 2" key="1">
    <citation type="submission" date="2017-12" db="EMBL/GenBank/DDBJ databases">
        <authorList>
            <person name="Pombert J.-F."/>
            <person name="Haag K.L."/>
            <person name="Ebert D."/>
        </authorList>
    </citation>
    <scope>NUCLEOTIDE SEQUENCE [LARGE SCALE GENOMIC DNA]</scope>
    <source>
        <strain evidence="1">IL-BN-2</strain>
    </source>
</reference>
<gene>
    <name evidence="1" type="ORF">CWI39_0232p0020</name>
</gene>
<dbReference type="Proteomes" id="UP000293045">
    <property type="component" value="Unassembled WGS sequence"/>
</dbReference>
<organism evidence="1 2">
    <name type="scientific">Hamiltosporidium magnivora</name>
    <dbReference type="NCBI Taxonomy" id="148818"/>
    <lineage>
        <taxon>Eukaryota</taxon>
        <taxon>Fungi</taxon>
        <taxon>Fungi incertae sedis</taxon>
        <taxon>Microsporidia</taxon>
        <taxon>Dubosqiidae</taxon>
        <taxon>Hamiltosporidium</taxon>
    </lineage>
</organism>
<dbReference type="VEuPathDB" id="MicrosporidiaDB:CWI36_0082p0030"/>
<proteinExistence type="predicted"/>
<sequence length="109" mass="13156">MDEINELLISVAEYKLFRFDEIYRLGLNTKYEWNFNVKLKIQPSHNNLASILNVFVYRETVYNEMLLIFSRKASEMNKLELFRLLNGIIAQDIKFMSQNYKKLKELFHL</sequence>
<comment type="caution">
    <text evidence="1">The sequence shown here is derived from an EMBL/GenBank/DDBJ whole genome shotgun (WGS) entry which is preliminary data.</text>
</comment>
<protein>
    <submittedName>
        <fullName evidence="1">Uncharacterized protein</fullName>
    </submittedName>
</protein>
<dbReference type="EMBL" id="PIXR01000232">
    <property type="protein sequence ID" value="TBU08049.1"/>
    <property type="molecule type" value="Genomic_DNA"/>
</dbReference>
<accession>A0A4Q9LIN6</accession>